<proteinExistence type="predicted"/>
<dbReference type="Proteomes" id="UP000478090">
    <property type="component" value="Unassembled WGS sequence"/>
</dbReference>
<sequence>MKKIVSAASADFVELSISRAHAQQISNLKSTNSRWGTQPKMMTEIIRDLQEMGMIAWTRFTPSTLYPTNLGLAALNLYLAYGGEIDGRES</sequence>
<organism evidence="1 2">
    <name type="scientific">Duganella qianjiadongensis</name>
    <dbReference type="NCBI Taxonomy" id="2692176"/>
    <lineage>
        <taxon>Bacteria</taxon>
        <taxon>Pseudomonadati</taxon>
        <taxon>Pseudomonadota</taxon>
        <taxon>Betaproteobacteria</taxon>
        <taxon>Burkholderiales</taxon>
        <taxon>Oxalobacteraceae</taxon>
        <taxon>Telluria group</taxon>
        <taxon>Duganella</taxon>
    </lineage>
</organism>
<dbReference type="RefSeq" id="WP_161039017.1">
    <property type="nucleotide sequence ID" value="NZ_WWCM01000005.1"/>
</dbReference>
<accession>A0ABW9VJ88</accession>
<keyword evidence="2" id="KW-1185">Reference proteome</keyword>
<comment type="caution">
    <text evidence="1">The sequence shown here is derived from an EMBL/GenBank/DDBJ whole genome shotgun (WGS) entry which is preliminary data.</text>
</comment>
<reference evidence="1 2" key="1">
    <citation type="submission" date="2019-12" db="EMBL/GenBank/DDBJ databases">
        <title>Novel species isolated from a subtropical stream in China.</title>
        <authorList>
            <person name="Lu H."/>
        </authorList>
    </citation>
    <scope>NUCLEOTIDE SEQUENCE [LARGE SCALE GENOMIC DNA]</scope>
    <source>
        <strain evidence="1 2">CY13W</strain>
    </source>
</reference>
<evidence type="ECO:0000313" key="2">
    <source>
        <dbReference type="Proteomes" id="UP000478090"/>
    </source>
</evidence>
<evidence type="ECO:0000313" key="1">
    <source>
        <dbReference type="EMBL" id="MYM39649.1"/>
    </source>
</evidence>
<dbReference type="EMBL" id="WWCM01000005">
    <property type="protein sequence ID" value="MYM39649.1"/>
    <property type="molecule type" value="Genomic_DNA"/>
</dbReference>
<gene>
    <name evidence="1" type="ORF">GTP27_09935</name>
</gene>
<protein>
    <submittedName>
        <fullName evidence="1">Uncharacterized protein</fullName>
    </submittedName>
</protein>
<name>A0ABW9VJ88_9BURK</name>